<proteinExistence type="predicted"/>
<accession>A0A0F7S3J2</accession>
<evidence type="ECO:0000313" key="4">
    <source>
        <dbReference type="EMBL" id="CDU22874.1"/>
    </source>
</evidence>
<feature type="compositionally biased region" description="Polar residues" evidence="1">
    <location>
        <begin position="55"/>
        <end position="64"/>
    </location>
</feature>
<feature type="signal peptide" evidence="2">
    <location>
        <begin position="1"/>
        <end position="22"/>
    </location>
</feature>
<evidence type="ECO:0000313" key="5">
    <source>
        <dbReference type="Proteomes" id="UP000242770"/>
    </source>
</evidence>
<evidence type="ECO:0000256" key="2">
    <source>
        <dbReference type="SAM" id="SignalP"/>
    </source>
</evidence>
<dbReference type="Proteomes" id="UP000242770">
    <property type="component" value="Unassembled WGS sequence"/>
</dbReference>
<organism evidence="3 5">
    <name type="scientific">Sporisorium scitamineum</name>
    <dbReference type="NCBI Taxonomy" id="49012"/>
    <lineage>
        <taxon>Eukaryota</taxon>
        <taxon>Fungi</taxon>
        <taxon>Dikarya</taxon>
        <taxon>Basidiomycota</taxon>
        <taxon>Ustilaginomycotina</taxon>
        <taxon>Ustilaginomycetes</taxon>
        <taxon>Ustilaginales</taxon>
        <taxon>Ustilaginaceae</taxon>
        <taxon>Sporisorium</taxon>
    </lineage>
</organism>
<evidence type="ECO:0000313" key="3">
    <source>
        <dbReference type="EMBL" id="CDS01834.1"/>
    </source>
</evidence>
<dbReference type="OrthoDB" id="2556747at2759"/>
<reference evidence="5" key="2">
    <citation type="submission" date="2014-06" db="EMBL/GenBank/DDBJ databases">
        <authorList>
            <person name="Berkman P.J."/>
        </authorList>
    </citation>
    <scope>NUCLEOTIDE SEQUENCE [LARGE SCALE GENOMIC DNA]</scope>
</reference>
<feature type="compositionally biased region" description="Pro residues" evidence="1">
    <location>
        <begin position="188"/>
        <end position="199"/>
    </location>
</feature>
<sequence length="434" mass="48605">MRLRTFLFVALVLLARVQLTYCTGVGGSHNSFEAFEAGDDGDDATTPSPRDRQGDSLNRGTSRLTRGDSMLSHVPRPLPVLTGRPSTGGLRLREPQKQAPVTSEVKVEAPEPHPMLAPLRAQALRKGKSKLRRSRDEDEHVEVSSTQRDEGEGRRRVHFRSDSGGRPRKIRQTEAGPSRLDLEEESSSPPPQPHAPPRQPVILPGIPIAADSAHSQHPPPNNPPLDAFLTNLFNSYHSFPQSGLSHQLQTFDFNGLRYGHFPATEPLAEPPAFALRDPYAGTASVLRPADVRWTFGQVDHRRAAYEMARSRHNTVAIRTTMANEAKRLYELEANNIRKSIEKHELPLDTSDEWRNWVGQYGVELLKAQIDPSRMVGLPPQAAFGRDQLAAKIHVSNLAQQAMIPLHDKHEEWAAKFLVAWWTSYHDQILRFGLR</sequence>
<dbReference type="EMBL" id="CCFA01004633">
    <property type="protein sequence ID" value="CDS01834.1"/>
    <property type="molecule type" value="Genomic_DNA"/>
</dbReference>
<reference evidence="3" key="1">
    <citation type="submission" date="2014-06" db="EMBL/GenBank/DDBJ databases">
        <authorList>
            <person name="Berkman J.Paul."/>
        </authorList>
    </citation>
    <scope>NUCLEOTIDE SEQUENCE [LARGE SCALE GENOMIC DNA]</scope>
</reference>
<feature type="compositionally biased region" description="Basic and acidic residues" evidence="1">
    <location>
        <begin position="134"/>
        <end position="165"/>
    </location>
</feature>
<gene>
    <name evidence="3" type="primary">SSCI76140.1</name>
    <name evidence="4" type="ORF">SPSC_01504</name>
</gene>
<feature type="region of interest" description="Disordered" evidence="1">
    <location>
        <begin position="36"/>
        <end position="203"/>
    </location>
</feature>
<keyword evidence="2" id="KW-0732">Signal</keyword>
<dbReference type="EMBL" id="LK056657">
    <property type="protein sequence ID" value="CDU22874.1"/>
    <property type="molecule type" value="Genomic_DNA"/>
</dbReference>
<evidence type="ECO:0000256" key="1">
    <source>
        <dbReference type="SAM" id="MobiDB-lite"/>
    </source>
</evidence>
<keyword evidence="5" id="KW-1185">Reference proteome</keyword>
<protein>
    <submittedName>
        <fullName evidence="3">Uncharacterized protein</fullName>
    </submittedName>
</protein>
<feature type="chain" id="PRO_5015039090" evidence="2">
    <location>
        <begin position="23"/>
        <end position="434"/>
    </location>
</feature>
<dbReference type="AlphaFoldDB" id="A0A0F7S3J2"/>
<feature type="compositionally biased region" description="Basic residues" evidence="1">
    <location>
        <begin position="123"/>
        <end position="133"/>
    </location>
</feature>
<reference evidence="4" key="3">
    <citation type="submission" date="2014-06" db="EMBL/GenBank/DDBJ databases">
        <authorList>
            <person name="Ju J."/>
            <person name="Zhang J."/>
        </authorList>
    </citation>
    <scope>NUCLEOTIDE SEQUENCE</scope>
    <source>
        <strain evidence="4">SscI8</strain>
    </source>
</reference>
<name>A0A0F7S3J2_9BASI</name>